<accession>A0A6G2BKL6</accession>
<evidence type="ECO:0000313" key="2">
    <source>
        <dbReference type="Proteomes" id="UP000473014"/>
    </source>
</evidence>
<comment type="caution">
    <text evidence="1">The sequence shown here is derived from an EMBL/GenBank/DDBJ whole genome shotgun (WGS) entry which is preliminary data.</text>
</comment>
<name>A0A6G2BKL6_9ACTN</name>
<dbReference type="RefSeq" id="WP_155074340.1">
    <property type="nucleotide sequence ID" value="NZ_WIXO01000003.1"/>
</dbReference>
<gene>
    <name evidence="1" type="ORF">F0L17_26695</name>
</gene>
<reference evidence="1 2" key="1">
    <citation type="submission" date="2019-11" db="EMBL/GenBank/DDBJ databases">
        <authorList>
            <person name="Yuan L."/>
        </authorList>
    </citation>
    <scope>NUCLEOTIDE SEQUENCE [LARGE SCALE GENOMIC DNA]</scope>
    <source>
        <strain evidence="1 2">TRM43335</strain>
    </source>
</reference>
<evidence type="ECO:0000313" key="1">
    <source>
        <dbReference type="EMBL" id="MTE22619.1"/>
    </source>
</evidence>
<dbReference type="AlphaFoldDB" id="A0A6G2BKL6"/>
<protein>
    <submittedName>
        <fullName evidence="1">Uncharacterized protein</fullName>
    </submittedName>
</protein>
<dbReference type="EMBL" id="WIXO01000003">
    <property type="protein sequence ID" value="MTE22619.1"/>
    <property type="molecule type" value="Genomic_DNA"/>
</dbReference>
<keyword evidence="2" id="KW-1185">Reference proteome</keyword>
<dbReference type="OrthoDB" id="4232798at2"/>
<sequence>MTTTRAAVSITDEMPAAWVRALADAIEARGWTVLDAYESAVVVELDADAAEAVHAAHGDRLVIGWAGSGEDGDPGEVHWGLSSDGAHVPHLDMLGGVTPDEISERAHRLLRTGRPEPRELRHAMPYAEISEACRCPTAHPCGGIVPDPDCPEHGDRRAPTMEWHWESACI</sequence>
<organism evidence="1 2">
    <name type="scientific">Streptomyces taklimakanensis</name>
    <dbReference type="NCBI Taxonomy" id="2569853"/>
    <lineage>
        <taxon>Bacteria</taxon>
        <taxon>Bacillati</taxon>
        <taxon>Actinomycetota</taxon>
        <taxon>Actinomycetes</taxon>
        <taxon>Kitasatosporales</taxon>
        <taxon>Streptomycetaceae</taxon>
        <taxon>Streptomyces</taxon>
    </lineage>
</organism>
<dbReference type="Proteomes" id="UP000473014">
    <property type="component" value="Unassembled WGS sequence"/>
</dbReference>
<proteinExistence type="predicted"/>